<dbReference type="AlphaFoldDB" id="A0A814AT73"/>
<dbReference type="Proteomes" id="UP000663864">
    <property type="component" value="Unassembled WGS sequence"/>
</dbReference>
<keyword evidence="1" id="KW-1133">Transmembrane helix</keyword>
<evidence type="ECO:0000313" key="3">
    <source>
        <dbReference type="Proteomes" id="UP000663864"/>
    </source>
</evidence>
<sequence length="163" mass="18161">MSFRKILIVCLILITLSVSFIQLSFGFYYINSIASCLLQHDIMLLMSIGGVFQAIFFVGAFAFVYSITPARFKTGNKKATNRISQILIGCITCIVGTCAIIFFILIQVRIYGNYNDFQWKNSTQSNYCLFTIFYSALGSIIGTYIAIILFSTVTIVLLFGIGA</sequence>
<feature type="transmembrane region" description="Helical" evidence="1">
    <location>
        <begin position="132"/>
        <end position="161"/>
    </location>
</feature>
<gene>
    <name evidence="2" type="ORF">ZHD862_LOCUS8240</name>
</gene>
<evidence type="ECO:0000256" key="1">
    <source>
        <dbReference type="SAM" id="Phobius"/>
    </source>
</evidence>
<reference evidence="2" key="1">
    <citation type="submission" date="2021-02" db="EMBL/GenBank/DDBJ databases">
        <authorList>
            <person name="Nowell W R."/>
        </authorList>
    </citation>
    <scope>NUCLEOTIDE SEQUENCE</scope>
</reference>
<accession>A0A814AT73</accession>
<proteinExistence type="predicted"/>
<dbReference type="EMBL" id="CAJNOT010000262">
    <property type="protein sequence ID" value="CAF0918066.1"/>
    <property type="molecule type" value="Genomic_DNA"/>
</dbReference>
<protein>
    <submittedName>
        <fullName evidence="2">Uncharacterized protein</fullName>
    </submittedName>
</protein>
<feature type="transmembrane region" description="Helical" evidence="1">
    <location>
        <begin position="7"/>
        <end position="30"/>
    </location>
</feature>
<feature type="transmembrane region" description="Helical" evidence="1">
    <location>
        <begin position="86"/>
        <end position="112"/>
    </location>
</feature>
<feature type="transmembrane region" description="Helical" evidence="1">
    <location>
        <begin position="42"/>
        <end position="65"/>
    </location>
</feature>
<keyword evidence="1" id="KW-0472">Membrane</keyword>
<name>A0A814AT73_9BILA</name>
<keyword evidence="1" id="KW-0812">Transmembrane</keyword>
<organism evidence="2 3">
    <name type="scientific">Rotaria sordida</name>
    <dbReference type="NCBI Taxonomy" id="392033"/>
    <lineage>
        <taxon>Eukaryota</taxon>
        <taxon>Metazoa</taxon>
        <taxon>Spiralia</taxon>
        <taxon>Gnathifera</taxon>
        <taxon>Rotifera</taxon>
        <taxon>Eurotatoria</taxon>
        <taxon>Bdelloidea</taxon>
        <taxon>Philodinida</taxon>
        <taxon>Philodinidae</taxon>
        <taxon>Rotaria</taxon>
    </lineage>
</organism>
<comment type="caution">
    <text evidence="2">The sequence shown here is derived from an EMBL/GenBank/DDBJ whole genome shotgun (WGS) entry which is preliminary data.</text>
</comment>
<evidence type="ECO:0000313" key="2">
    <source>
        <dbReference type="EMBL" id="CAF0918066.1"/>
    </source>
</evidence>